<dbReference type="Gene3D" id="2.30.30.1020">
    <property type="entry name" value="CCR4-NOT complex subunit 2/3/5, C-terminal domain"/>
    <property type="match status" value="1"/>
</dbReference>
<reference evidence="5 7" key="2">
    <citation type="submission" date="2018-11" db="EMBL/GenBank/DDBJ databases">
        <authorList>
            <consortium name="Pathogen Informatics"/>
        </authorList>
    </citation>
    <scope>NUCLEOTIDE SEQUENCE [LARGE SCALE GENOMIC DNA]</scope>
</reference>
<keyword evidence="3" id="KW-0804">Transcription</keyword>
<evidence type="ECO:0000313" key="7">
    <source>
        <dbReference type="Proteomes" id="UP000274756"/>
    </source>
</evidence>
<dbReference type="GO" id="GO:2000036">
    <property type="term" value="P:regulation of stem cell population maintenance"/>
    <property type="evidence" value="ECO:0007669"/>
    <property type="project" value="UniProtKB-ARBA"/>
</dbReference>
<dbReference type="Pfam" id="PF04153">
    <property type="entry name" value="NOT2_3_5_C"/>
    <property type="match status" value="1"/>
</dbReference>
<sequence>MRAGEGSSGNSEFHIQNEDFPALPGATHLESTHSQLKSGNSDNVVQDARYLDRSNIEKLGIITSPDGLVKNIPPTMLADQFGMAGLLTFLRAIELDPQIVGLALGHDLTNLGLNLNAPERNVYATFAGPWSDVSCRVQDMDTKVTFERQFDLAVLSFLFFNQLLSLQVPDEYMTNLSIRDKLPGIKLNKLSEDVLFYLFYNCPGEIYQMAAANELYGRDWRFHKTQCVWLTRSQYGVVKEQTSVFERGSYNVFDPTQWRKVRIFLNQRE</sequence>
<gene>
    <name evidence="5" type="ORF">DME_LOCUS2425</name>
</gene>
<dbReference type="PANTHER" id="PTHR23326">
    <property type="entry name" value="CCR4 NOT-RELATED"/>
    <property type="match status" value="1"/>
</dbReference>
<dbReference type="WBParaSite" id="DME_0000845001-mRNA-1">
    <property type="protein sequence ID" value="DME_0000845001-mRNA-1"/>
    <property type="gene ID" value="DME_0000845001"/>
</dbReference>
<dbReference type="Proteomes" id="UP000038040">
    <property type="component" value="Unplaced"/>
</dbReference>
<comment type="similarity">
    <text evidence="1">Belongs to the CNOT2/3/5 family.</text>
</comment>
<name>A0A0N4UL03_DRAME</name>
<evidence type="ECO:0000313" key="6">
    <source>
        <dbReference type="Proteomes" id="UP000038040"/>
    </source>
</evidence>
<proteinExistence type="inferred from homology"/>
<evidence type="ECO:0000259" key="4">
    <source>
        <dbReference type="Pfam" id="PF04153"/>
    </source>
</evidence>
<evidence type="ECO:0000256" key="1">
    <source>
        <dbReference type="ARBA" id="ARBA00007682"/>
    </source>
</evidence>
<accession>A0A0N4UL03</accession>
<dbReference type="InterPro" id="IPR007282">
    <property type="entry name" value="NOT2/3/5_C"/>
</dbReference>
<dbReference type="GO" id="GO:0006355">
    <property type="term" value="P:regulation of DNA-templated transcription"/>
    <property type="evidence" value="ECO:0007669"/>
    <property type="project" value="InterPro"/>
</dbReference>
<dbReference type="InterPro" id="IPR040168">
    <property type="entry name" value="Not2/3/5"/>
</dbReference>
<evidence type="ECO:0000313" key="5">
    <source>
        <dbReference type="EMBL" id="VDN52452.1"/>
    </source>
</evidence>
<dbReference type="EMBL" id="UYYG01000060">
    <property type="protein sequence ID" value="VDN52452.1"/>
    <property type="molecule type" value="Genomic_DNA"/>
</dbReference>
<evidence type="ECO:0000256" key="2">
    <source>
        <dbReference type="ARBA" id="ARBA00023015"/>
    </source>
</evidence>
<organism evidence="6 8">
    <name type="scientific">Dracunculus medinensis</name>
    <name type="common">Guinea worm</name>
    <dbReference type="NCBI Taxonomy" id="318479"/>
    <lineage>
        <taxon>Eukaryota</taxon>
        <taxon>Metazoa</taxon>
        <taxon>Ecdysozoa</taxon>
        <taxon>Nematoda</taxon>
        <taxon>Chromadorea</taxon>
        <taxon>Rhabditida</taxon>
        <taxon>Spirurina</taxon>
        <taxon>Dracunculoidea</taxon>
        <taxon>Dracunculidae</taxon>
        <taxon>Dracunculus</taxon>
    </lineage>
</organism>
<evidence type="ECO:0000256" key="3">
    <source>
        <dbReference type="ARBA" id="ARBA00023163"/>
    </source>
</evidence>
<dbReference type="InterPro" id="IPR038635">
    <property type="entry name" value="CCR4-NOT_su2/3/5_C_sf"/>
</dbReference>
<evidence type="ECO:0000313" key="8">
    <source>
        <dbReference type="WBParaSite" id="DME_0000845001-mRNA-1"/>
    </source>
</evidence>
<dbReference type="GO" id="GO:0030015">
    <property type="term" value="C:CCR4-NOT core complex"/>
    <property type="evidence" value="ECO:0007669"/>
    <property type="project" value="InterPro"/>
</dbReference>
<reference evidence="8" key="1">
    <citation type="submission" date="2017-02" db="UniProtKB">
        <authorList>
            <consortium name="WormBaseParasite"/>
        </authorList>
    </citation>
    <scope>IDENTIFICATION</scope>
</reference>
<dbReference type="Proteomes" id="UP000274756">
    <property type="component" value="Unassembled WGS sequence"/>
</dbReference>
<protein>
    <submittedName>
        <fullName evidence="8">NOT2_3_5 domain-containing protein</fullName>
    </submittedName>
</protein>
<dbReference type="OrthoDB" id="25391at2759"/>
<feature type="domain" description="NOT2/NOT3/NOT5 C-terminal" evidence="4">
    <location>
        <begin position="166"/>
        <end position="262"/>
    </location>
</feature>
<dbReference type="AlphaFoldDB" id="A0A0N4UL03"/>
<keyword evidence="7" id="KW-1185">Reference proteome</keyword>
<keyword evidence="2" id="KW-0805">Transcription regulation</keyword>
<dbReference type="STRING" id="318479.A0A0N4UL03"/>